<dbReference type="GO" id="GO:0005737">
    <property type="term" value="C:cytoplasm"/>
    <property type="evidence" value="ECO:0007669"/>
    <property type="project" value="TreeGrafter"/>
</dbReference>
<evidence type="ECO:0000256" key="9">
    <source>
        <dbReference type="ARBA" id="ARBA00047337"/>
    </source>
</evidence>
<dbReference type="Pfam" id="PF02230">
    <property type="entry name" value="Abhydrolase_2"/>
    <property type="match status" value="1"/>
</dbReference>
<dbReference type="GO" id="GO:0052689">
    <property type="term" value="F:carboxylic ester hydrolase activity"/>
    <property type="evidence" value="ECO:0007669"/>
    <property type="project" value="UniProtKB-KW"/>
</dbReference>
<evidence type="ECO:0000313" key="12">
    <source>
        <dbReference type="Proteomes" id="UP000054538"/>
    </source>
</evidence>
<dbReference type="InParanoid" id="A0A0D0DE03"/>
<keyword evidence="6" id="KW-0443">Lipid metabolism</keyword>
<comment type="function">
    <text evidence="7">Hydrolyzes fatty acids from S-acylated cysteine residues in proteins with a strong preference for palmitoylated G-alpha proteins over other acyl substrates. Mediates the deacylation of G-alpha proteins such as GPA1 in vivo, but has weak or no activity toward palmitoylated Ras proteins. Has weak lysophospholipase activity in vitro; however such activity may not exist in vivo.</text>
</comment>
<dbReference type="OrthoDB" id="2418081at2759"/>
<keyword evidence="5" id="KW-0378">Hydrolase</keyword>
<evidence type="ECO:0000256" key="3">
    <source>
        <dbReference type="ARBA" id="ARBA00014923"/>
    </source>
</evidence>
<evidence type="ECO:0000256" key="2">
    <source>
        <dbReference type="ARBA" id="ARBA00012423"/>
    </source>
</evidence>
<dbReference type="HOGENOM" id="CLU_049413_3_7_1"/>
<proteinExistence type="inferred from homology"/>
<name>A0A0D0DE03_9AGAM</name>
<dbReference type="InterPro" id="IPR050565">
    <property type="entry name" value="LYPA1-2/EST-like"/>
</dbReference>
<gene>
    <name evidence="11" type="ORF">PAXRUDRAFT_835586</name>
</gene>
<dbReference type="PANTHER" id="PTHR10655">
    <property type="entry name" value="LYSOPHOSPHOLIPASE-RELATED"/>
    <property type="match status" value="1"/>
</dbReference>
<evidence type="ECO:0000259" key="10">
    <source>
        <dbReference type="Pfam" id="PF02230"/>
    </source>
</evidence>
<evidence type="ECO:0000256" key="1">
    <source>
        <dbReference type="ARBA" id="ARBA00006499"/>
    </source>
</evidence>
<dbReference type="EC" id="3.1.2.22" evidence="2"/>
<accession>A0A0D0DE03</accession>
<dbReference type="EMBL" id="KN827934">
    <property type="protein sequence ID" value="KIK75685.1"/>
    <property type="molecule type" value="Genomic_DNA"/>
</dbReference>
<comment type="similarity">
    <text evidence="1">Belongs to the AB hydrolase superfamily. AB hydrolase 2 family.</text>
</comment>
<dbReference type="InterPro" id="IPR029058">
    <property type="entry name" value="AB_hydrolase_fold"/>
</dbReference>
<evidence type="ECO:0000313" key="11">
    <source>
        <dbReference type="EMBL" id="KIK75685.1"/>
    </source>
</evidence>
<organism evidence="11 12">
    <name type="scientific">Paxillus rubicundulus Ve08.2h10</name>
    <dbReference type="NCBI Taxonomy" id="930991"/>
    <lineage>
        <taxon>Eukaryota</taxon>
        <taxon>Fungi</taxon>
        <taxon>Dikarya</taxon>
        <taxon>Basidiomycota</taxon>
        <taxon>Agaricomycotina</taxon>
        <taxon>Agaricomycetes</taxon>
        <taxon>Agaricomycetidae</taxon>
        <taxon>Boletales</taxon>
        <taxon>Paxilineae</taxon>
        <taxon>Paxillaceae</taxon>
        <taxon>Paxillus</taxon>
    </lineage>
</organism>
<keyword evidence="12" id="KW-1185">Reference proteome</keyword>
<keyword evidence="4" id="KW-0719">Serine esterase</keyword>
<dbReference type="Proteomes" id="UP000054538">
    <property type="component" value="Unassembled WGS sequence"/>
</dbReference>
<dbReference type="GO" id="GO:0006631">
    <property type="term" value="P:fatty acid metabolic process"/>
    <property type="evidence" value="ECO:0007669"/>
    <property type="project" value="UniProtKB-KW"/>
</dbReference>
<keyword evidence="6" id="KW-0276">Fatty acid metabolism</keyword>
<reference evidence="12" key="2">
    <citation type="submission" date="2015-01" db="EMBL/GenBank/DDBJ databases">
        <title>Evolutionary Origins and Diversification of the Mycorrhizal Mutualists.</title>
        <authorList>
            <consortium name="DOE Joint Genome Institute"/>
            <consortium name="Mycorrhizal Genomics Consortium"/>
            <person name="Kohler A."/>
            <person name="Kuo A."/>
            <person name="Nagy L.G."/>
            <person name="Floudas D."/>
            <person name="Copeland A."/>
            <person name="Barry K.W."/>
            <person name="Cichocki N."/>
            <person name="Veneault-Fourrey C."/>
            <person name="LaButti K."/>
            <person name="Lindquist E.A."/>
            <person name="Lipzen A."/>
            <person name="Lundell T."/>
            <person name="Morin E."/>
            <person name="Murat C."/>
            <person name="Riley R."/>
            <person name="Ohm R."/>
            <person name="Sun H."/>
            <person name="Tunlid A."/>
            <person name="Henrissat B."/>
            <person name="Grigoriev I.V."/>
            <person name="Hibbett D.S."/>
            <person name="Martin F."/>
        </authorList>
    </citation>
    <scope>NUCLEOTIDE SEQUENCE [LARGE SCALE GENOMIC DNA]</scope>
    <source>
        <strain evidence="12">Ve08.2h10</strain>
    </source>
</reference>
<evidence type="ECO:0000256" key="7">
    <source>
        <dbReference type="ARBA" id="ARBA00029392"/>
    </source>
</evidence>
<evidence type="ECO:0000256" key="4">
    <source>
        <dbReference type="ARBA" id="ARBA00022487"/>
    </source>
</evidence>
<dbReference type="SUPFAM" id="SSF53474">
    <property type="entry name" value="alpha/beta-Hydrolases"/>
    <property type="match status" value="1"/>
</dbReference>
<evidence type="ECO:0000256" key="5">
    <source>
        <dbReference type="ARBA" id="ARBA00022801"/>
    </source>
</evidence>
<dbReference type="AlphaFoldDB" id="A0A0D0DE03"/>
<evidence type="ECO:0000256" key="6">
    <source>
        <dbReference type="ARBA" id="ARBA00022832"/>
    </source>
</evidence>
<dbReference type="STRING" id="930991.A0A0D0DE03"/>
<reference evidence="11 12" key="1">
    <citation type="submission" date="2014-04" db="EMBL/GenBank/DDBJ databases">
        <authorList>
            <consortium name="DOE Joint Genome Institute"/>
            <person name="Kuo A."/>
            <person name="Kohler A."/>
            <person name="Jargeat P."/>
            <person name="Nagy L.G."/>
            <person name="Floudas D."/>
            <person name="Copeland A."/>
            <person name="Barry K.W."/>
            <person name="Cichocki N."/>
            <person name="Veneault-Fourrey C."/>
            <person name="LaButti K."/>
            <person name="Lindquist E.A."/>
            <person name="Lipzen A."/>
            <person name="Lundell T."/>
            <person name="Morin E."/>
            <person name="Murat C."/>
            <person name="Sun H."/>
            <person name="Tunlid A."/>
            <person name="Henrissat B."/>
            <person name="Grigoriev I.V."/>
            <person name="Hibbett D.S."/>
            <person name="Martin F."/>
            <person name="Nordberg H.P."/>
            <person name="Cantor M.N."/>
            <person name="Hua S.X."/>
        </authorList>
    </citation>
    <scope>NUCLEOTIDE SEQUENCE [LARGE SCALE GENOMIC DNA]</scope>
    <source>
        <strain evidence="11 12">Ve08.2h10</strain>
    </source>
</reference>
<evidence type="ECO:0000256" key="8">
    <source>
        <dbReference type="ARBA" id="ARBA00031195"/>
    </source>
</evidence>
<feature type="domain" description="Phospholipase/carboxylesterase/thioesterase" evidence="10">
    <location>
        <begin position="1"/>
        <end position="134"/>
    </location>
</feature>
<protein>
    <recommendedName>
        <fullName evidence="3">Acyl-protein thioesterase 1</fullName>
        <ecNumber evidence="2">3.1.2.22</ecNumber>
    </recommendedName>
    <alternativeName>
        <fullName evidence="8">Palmitoyl-protein hydrolase</fullName>
    </alternativeName>
</protein>
<dbReference type="GO" id="GO:0008474">
    <property type="term" value="F:palmitoyl-(protein) hydrolase activity"/>
    <property type="evidence" value="ECO:0007669"/>
    <property type="project" value="UniProtKB-EC"/>
</dbReference>
<dbReference type="Gene3D" id="3.40.50.1820">
    <property type="entry name" value="alpha/beta hydrolase"/>
    <property type="match status" value="1"/>
</dbReference>
<dbReference type="FunCoup" id="A0A0D0DE03">
    <property type="interactions" value="373"/>
</dbReference>
<sequence length="195" mass="20603">AWFDLPSWDLQDPNQDCAGILESARTIDQHIQNEAAAGIPPGRVVVAGFSQGGALSLVTGLTARGESGVAGGKEGWKLGGVVTLSGRIPLEDDFTKMVSPHLTSTPVLICHGTADNVVPHNQSQDTATILTDKLGLPALESLTLSMQVPSSGYSPEEGKLGKAGLSFRSYTSLGHDACERVLEDLKEFLKRVLPQ</sequence>
<dbReference type="PANTHER" id="PTHR10655:SF17">
    <property type="entry name" value="LYSOPHOSPHOLIPASE-LIKE PROTEIN 1"/>
    <property type="match status" value="1"/>
</dbReference>
<feature type="non-terminal residue" evidence="11">
    <location>
        <position position="1"/>
    </location>
</feature>
<comment type="catalytic activity">
    <reaction evidence="9">
        <text>S-hexadecanoyl-L-cysteinyl-[protein] + H2O = L-cysteinyl-[protein] + hexadecanoate + H(+)</text>
        <dbReference type="Rhea" id="RHEA:19233"/>
        <dbReference type="Rhea" id="RHEA-COMP:10131"/>
        <dbReference type="Rhea" id="RHEA-COMP:11032"/>
        <dbReference type="ChEBI" id="CHEBI:7896"/>
        <dbReference type="ChEBI" id="CHEBI:15377"/>
        <dbReference type="ChEBI" id="CHEBI:15378"/>
        <dbReference type="ChEBI" id="CHEBI:29950"/>
        <dbReference type="ChEBI" id="CHEBI:74151"/>
        <dbReference type="EC" id="3.1.2.22"/>
    </reaction>
</comment>
<dbReference type="InterPro" id="IPR003140">
    <property type="entry name" value="PLipase/COase/thioEstase"/>
</dbReference>